<dbReference type="Pfam" id="PF02470">
    <property type="entry name" value="MlaD"/>
    <property type="match status" value="1"/>
</dbReference>
<dbReference type="NCBIfam" id="TIGR00996">
    <property type="entry name" value="Mtu_fam_mce"/>
    <property type="match status" value="1"/>
</dbReference>
<dbReference type="Pfam" id="PF11887">
    <property type="entry name" value="Mce4_CUP1"/>
    <property type="match status" value="1"/>
</dbReference>
<accession>A0A6V8L4D5</accession>
<reference evidence="4 5" key="1">
    <citation type="submission" date="2020-03" db="EMBL/GenBank/DDBJ databases">
        <title>Whole genome shotgun sequence of Phytohabitans rumicis NBRC 108638.</title>
        <authorList>
            <person name="Komaki H."/>
            <person name="Tamura T."/>
        </authorList>
    </citation>
    <scope>NUCLEOTIDE SEQUENCE [LARGE SCALE GENOMIC DNA]</scope>
    <source>
        <strain evidence="4 5">NBRC 108638</strain>
    </source>
</reference>
<comment type="caution">
    <text evidence="4">The sequence shown here is derived from an EMBL/GenBank/DDBJ whole genome shotgun (WGS) entry which is preliminary data.</text>
</comment>
<dbReference type="Proteomes" id="UP000482960">
    <property type="component" value="Unassembled WGS sequence"/>
</dbReference>
<evidence type="ECO:0000259" key="3">
    <source>
        <dbReference type="Pfam" id="PF11887"/>
    </source>
</evidence>
<dbReference type="AlphaFoldDB" id="A0A6V8L4D5"/>
<keyword evidence="1" id="KW-0472">Membrane</keyword>
<dbReference type="PANTHER" id="PTHR33371:SF17">
    <property type="entry name" value="MCE-FAMILY PROTEIN MCE1B"/>
    <property type="match status" value="1"/>
</dbReference>
<reference evidence="4 5" key="2">
    <citation type="submission" date="2020-03" db="EMBL/GenBank/DDBJ databases">
        <authorList>
            <person name="Ichikawa N."/>
            <person name="Kimura A."/>
            <person name="Kitahashi Y."/>
            <person name="Uohara A."/>
        </authorList>
    </citation>
    <scope>NUCLEOTIDE SEQUENCE [LARGE SCALE GENOMIC DNA]</scope>
    <source>
        <strain evidence="4 5">NBRC 108638</strain>
    </source>
</reference>
<dbReference type="PANTHER" id="PTHR33371">
    <property type="entry name" value="INTERMEMBRANE PHOSPHOLIPID TRANSPORT SYSTEM BINDING PROTEIN MLAD-RELATED"/>
    <property type="match status" value="1"/>
</dbReference>
<dbReference type="InterPro" id="IPR024516">
    <property type="entry name" value="Mce_C"/>
</dbReference>
<evidence type="ECO:0000256" key="1">
    <source>
        <dbReference type="SAM" id="Phobius"/>
    </source>
</evidence>
<feature type="domain" description="Mammalian cell entry C-terminal" evidence="3">
    <location>
        <begin position="131"/>
        <end position="319"/>
    </location>
</feature>
<evidence type="ECO:0000259" key="2">
    <source>
        <dbReference type="Pfam" id="PF02470"/>
    </source>
</evidence>
<evidence type="ECO:0000313" key="4">
    <source>
        <dbReference type="EMBL" id="GFJ92123.1"/>
    </source>
</evidence>
<feature type="transmembrane region" description="Helical" evidence="1">
    <location>
        <begin position="21"/>
        <end position="41"/>
    </location>
</feature>
<keyword evidence="5" id="KW-1185">Reference proteome</keyword>
<dbReference type="GO" id="GO:0051701">
    <property type="term" value="P:biological process involved in interaction with host"/>
    <property type="evidence" value="ECO:0007669"/>
    <property type="project" value="TreeGrafter"/>
</dbReference>
<sequence length="359" mass="37998">MQGRAPYYRFLHRRGPLLTHGPLLKLIAFATVTVLLTAMLAQTLGSFSDGGTAYRARFTDVTGLLPGDDVRIAGVRVGRVGDIKVVDNSVAEVEFTVDEKVPLATSVRAKIRYRNLVGQRYVALTEGPGDGRPLRAGGLIPLAQTTPALDLTTLFNGFRPLFTALTPDDVNKLAYEIIQVLQGEGGTVASLLRRTASLTNTLADRDEVIGRVVTNLNAVLGTLASRDQSLDATIGQLQQFVSGLAADRTAIGDAVVNLGELTGATADLLHDARPALKDDVASLDTLAGTLNRNSAVIDRTLGTLPERYEALTRVASYGSWFNFFLCDFDGRVAVPGAGSITPAGISSTAARCDTSGGGR</sequence>
<gene>
    <name evidence="4" type="ORF">Prum_057650</name>
</gene>
<keyword evidence="1" id="KW-0812">Transmembrane</keyword>
<dbReference type="EMBL" id="BLPG01000001">
    <property type="protein sequence ID" value="GFJ92123.1"/>
    <property type="molecule type" value="Genomic_DNA"/>
</dbReference>
<dbReference type="InterPro" id="IPR005693">
    <property type="entry name" value="Mce"/>
</dbReference>
<proteinExistence type="predicted"/>
<dbReference type="InterPro" id="IPR003399">
    <property type="entry name" value="Mce/MlaD"/>
</dbReference>
<dbReference type="GO" id="GO:0005576">
    <property type="term" value="C:extracellular region"/>
    <property type="evidence" value="ECO:0007669"/>
    <property type="project" value="TreeGrafter"/>
</dbReference>
<dbReference type="InterPro" id="IPR052336">
    <property type="entry name" value="MlaD_Phospholipid_Transporter"/>
</dbReference>
<name>A0A6V8L4D5_9ACTN</name>
<keyword evidence="1" id="KW-1133">Transmembrane helix</keyword>
<protein>
    <submittedName>
        <fullName evidence="4">ABC transporter substrate-binding protein</fullName>
    </submittedName>
</protein>
<evidence type="ECO:0000313" key="5">
    <source>
        <dbReference type="Proteomes" id="UP000482960"/>
    </source>
</evidence>
<organism evidence="4 5">
    <name type="scientific">Phytohabitans rumicis</name>
    <dbReference type="NCBI Taxonomy" id="1076125"/>
    <lineage>
        <taxon>Bacteria</taxon>
        <taxon>Bacillati</taxon>
        <taxon>Actinomycetota</taxon>
        <taxon>Actinomycetes</taxon>
        <taxon>Micromonosporales</taxon>
        <taxon>Micromonosporaceae</taxon>
    </lineage>
</organism>
<feature type="domain" description="Mce/MlaD" evidence="2">
    <location>
        <begin position="51"/>
        <end position="127"/>
    </location>
</feature>